<evidence type="ECO:0000259" key="1">
    <source>
        <dbReference type="Pfam" id="PF22725"/>
    </source>
</evidence>
<dbReference type="EMBL" id="BART01012600">
    <property type="protein sequence ID" value="GAG83010.1"/>
    <property type="molecule type" value="Genomic_DNA"/>
</dbReference>
<dbReference type="Pfam" id="PF22725">
    <property type="entry name" value="GFO_IDH_MocA_C3"/>
    <property type="match status" value="1"/>
</dbReference>
<dbReference type="InterPro" id="IPR055170">
    <property type="entry name" value="GFO_IDH_MocA-like_dom"/>
</dbReference>
<proteinExistence type="predicted"/>
<gene>
    <name evidence="2" type="ORF">S01H4_26213</name>
</gene>
<feature type="domain" description="GFO/IDH/MocA-like oxidoreductase" evidence="1">
    <location>
        <begin position="7"/>
        <end position="110"/>
    </location>
</feature>
<dbReference type="AlphaFoldDB" id="X1AKE5"/>
<protein>
    <recommendedName>
        <fullName evidence="1">GFO/IDH/MocA-like oxidoreductase domain-containing protein</fullName>
    </recommendedName>
</protein>
<comment type="caution">
    <text evidence="2">The sequence shown here is derived from an EMBL/GenBank/DDBJ whole genome shotgun (WGS) entry which is preliminary data.</text>
</comment>
<reference evidence="2" key="1">
    <citation type="journal article" date="2014" name="Front. Microbiol.">
        <title>High frequency of phylogenetically diverse reductive dehalogenase-homologous genes in deep subseafloor sedimentary metagenomes.</title>
        <authorList>
            <person name="Kawai M."/>
            <person name="Futagami T."/>
            <person name="Toyoda A."/>
            <person name="Takaki Y."/>
            <person name="Nishi S."/>
            <person name="Hori S."/>
            <person name="Arai W."/>
            <person name="Tsubouchi T."/>
            <person name="Morono Y."/>
            <person name="Uchiyama I."/>
            <person name="Ito T."/>
            <person name="Fujiyama A."/>
            <person name="Inagaki F."/>
            <person name="Takami H."/>
        </authorList>
    </citation>
    <scope>NUCLEOTIDE SEQUENCE</scope>
    <source>
        <strain evidence="2">Expedition CK06-06</strain>
    </source>
</reference>
<feature type="non-terminal residue" evidence="2">
    <location>
        <position position="140"/>
    </location>
</feature>
<name>X1AKE5_9ZZZZ</name>
<dbReference type="Gene3D" id="3.30.360.10">
    <property type="entry name" value="Dihydrodipicolinate Reductase, domain 2"/>
    <property type="match status" value="1"/>
</dbReference>
<dbReference type="SUPFAM" id="SSF55347">
    <property type="entry name" value="Glyceraldehyde-3-phosphate dehydrogenase-like, C-terminal domain"/>
    <property type="match status" value="1"/>
</dbReference>
<evidence type="ECO:0000313" key="2">
    <source>
        <dbReference type="EMBL" id="GAG83010.1"/>
    </source>
</evidence>
<sequence length="140" mass="16206">MYVGLKSEKWRLNVDTCGGGTWIYDDGIHKFSMALWLMGEERVDKVYSWIDYFATFMDSPSIIFWKYPSKDDSDPPKFGSMQFTLAPNLYYPSNYYNCDEFIEISGTKGMMWINQCTSGGNFISKTPQHPPIVVYRDGKV</sequence>
<accession>X1AKE5</accession>
<organism evidence="2">
    <name type="scientific">marine sediment metagenome</name>
    <dbReference type="NCBI Taxonomy" id="412755"/>
    <lineage>
        <taxon>unclassified sequences</taxon>
        <taxon>metagenomes</taxon>
        <taxon>ecological metagenomes</taxon>
    </lineage>
</organism>